<evidence type="ECO:0000313" key="4">
    <source>
        <dbReference type="EMBL" id="MBX8643996.1"/>
    </source>
</evidence>
<evidence type="ECO:0000259" key="1">
    <source>
        <dbReference type="Pfam" id="PF01408"/>
    </source>
</evidence>
<dbReference type="Proteomes" id="UP000750197">
    <property type="component" value="Unassembled WGS sequence"/>
</dbReference>
<feature type="domain" description="Gfo/Idh/MocA-like oxidoreductase N-terminal" evidence="1">
    <location>
        <begin position="2"/>
        <end position="115"/>
    </location>
</feature>
<dbReference type="EMBL" id="JAGVSJ010000004">
    <property type="protein sequence ID" value="MBX8631460.1"/>
    <property type="molecule type" value="Genomic_DNA"/>
</dbReference>
<dbReference type="Pfam" id="PF22725">
    <property type="entry name" value="GFO_IDH_MocA_C3"/>
    <property type="match status" value="1"/>
</dbReference>
<dbReference type="InterPro" id="IPR055170">
    <property type="entry name" value="GFO_IDH_MocA-like_dom"/>
</dbReference>
<dbReference type="AlphaFoldDB" id="A0A8J7YRR0"/>
<evidence type="ECO:0000313" key="5">
    <source>
        <dbReference type="Proteomes" id="UP000750197"/>
    </source>
</evidence>
<reference evidence="4" key="1">
    <citation type="submission" date="2021-05" db="EMBL/GenBank/DDBJ databases">
        <title>Genomic insights into ecological role and evolution of a novel Thermoplasmata order Candidatus Sysuiplasmatales.</title>
        <authorList>
            <person name="Yuan Y."/>
        </authorList>
    </citation>
    <scope>NUCLEOTIDE SEQUENCE</scope>
    <source>
        <strain evidence="4">TUT19-bin139</strain>
        <strain evidence="3">YP2-bin.285</strain>
    </source>
</reference>
<dbReference type="InterPro" id="IPR036291">
    <property type="entry name" value="NAD(P)-bd_dom_sf"/>
</dbReference>
<dbReference type="Proteomes" id="UP000716004">
    <property type="component" value="Unassembled WGS sequence"/>
</dbReference>
<evidence type="ECO:0000259" key="2">
    <source>
        <dbReference type="Pfam" id="PF22725"/>
    </source>
</evidence>
<protein>
    <submittedName>
        <fullName evidence="4">Gfo/Idh/MocA family oxidoreductase</fullName>
    </submittedName>
</protein>
<organism evidence="4 5">
    <name type="scientific">Candidatus Sysuiplasma superficiale</name>
    <dbReference type="NCBI Taxonomy" id="2823368"/>
    <lineage>
        <taxon>Archaea</taxon>
        <taxon>Methanobacteriati</taxon>
        <taxon>Thermoplasmatota</taxon>
        <taxon>Thermoplasmata</taxon>
        <taxon>Candidatus Sysuiplasmatales</taxon>
        <taxon>Candidatus Sysuiplasmataceae</taxon>
        <taxon>Candidatus Sysuiplasma</taxon>
    </lineage>
</organism>
<dbReference type="GO" id="GO:0000166">
    <property type="term" value="F:nucleotide binding"/>
    <property type="evidence" value="ECO:0007669"/>
    <property type="project" value="InterPro"/>
</dbReference>
<dbReference type="SUPFAM" id="SSF51735">
    <property type="entry name" value="NAD(P)-binding Rossmann-fold domains"/>
    <property type="match status" value="1"/>
</dbReference>
<sequence length="328" mass="36251">MKVLVLGARGFAKIHLDSLSRLGVDISVFDRNQEALNEARNDYSIADTYSDLGEALSSDAEVVDIVLPHNLHRDVSVTAFRKGKHVLIEKPIATTVHEAEEMVALAKQAGVKFMVSEQYYFDTTARWVIDAVEAGKIGKLITVVIRDQRLYQKNGWRSRKDLMGGGALIDGGIHFVDTMLNIGGEYSNVKSSVYHGCSSLEGEDTSVAILDFKNGAHGLLLYTWSYPFSPKLPSFEVIGSEGSIVEDIQTHPKVDFKYMTGKRYAFGMPVLNGKTVELELEDVFDRAIGGFIESVETGGDVPMKPELAIRDLSCVMDIYEKGNHPDRV</sequence>
<dbReference type="InterPro" id="IPR051317">
    <property type="entry name" value="Gfo/Idh/MocA_oxidoreduct"/>
</dbReference>
<dbReference type="Pfam" id="PF01408">
    <property type="entry name" value="GFO_IDH_MocA"/>
    <property type="match status" value="1"/>
</dbReference>
<accession>A0A8J7YRR0</accession>
<dbReference type="Gene3D" id="3.40.50.720">
    <property type="entry name" value="NAD(P)-binding Rossmann-like Domain"/>
    <property type="match status" value="1"/>
</dbReference>
<dbReference type="Gene3D" id="3.30.360.10">
    <property type="entry name" value="Dihydrodipicolinate Reductase, domain 2"/>
    <property type="match status" value="1"/>
</dbReference>
<dbReference type="InterPro" id="IPR000683">
    <property type="entry name" value="Gfo/Idh/MocA-like_OxRdtase_N"/>
</dbReference>
<proteinExistence type="predicted"/>
<evidence type="ECO:0000313" key="3">
    <source>
        <dbReference type="EMBL" id="MBX8631460.1"/>
    </source>
</evidence>
<name>A0A8J7YRR0_9ARCH</name>
<feature type="domain" description="GFO/IDH/MocA-like oxidoreductase" evidence="2">
    <location>
        <begin position="130"/>
        <end position="245"/>
    </location>
</feature>
<dbReference type="EMBL" id="JAHEAC010000032">
    <property type="protein sequence ID" value="MBX8643996.1"/>
    <property type="molecule type" value="Genomic_DNA"/>
</dbReference>
<dbReference type="SUPFAM" id="SSF55347">
    <property type="entry name" value="Glyceraldehyde-3-phosphate dehydrogenase-like, C-terminal domain"/>
    <property type="match status" value="1"/>
</dbReference>
<dbReference type="PANTHER" id="PTHR43708">
    <property type="entry name" value="CONSERVED EXPRESSED OXIDOREDUCTASE (EUROFUNG)"/>
    <property type="match status" value="1"/>
</dbReference>
<dbReference type="PANTHER" id="PTHR43708:SF8">
    <property type="entry name" value="OXIDOREDUCTASE"/>
    <property type="match status" value="1"/>
</dbReference>
<gene>
    <name evidence="3" type="ORF">J9259_02920</name>
    <name evidence="4" type="ORF">KIY12_04645</name>
</gene>
<comment type="caution">
    <text evidence="4">The sequence shown here is derived from an EMBL/GenBank/DDBJ whole genome shotgun (WGS) entry which is preliminary data.</text>
</comment>